<evidence type="ECO:0000256" key="2">
    <source>
        <dbReference type="SAM" id="Phobius"/>
    </source>
</evidence>
<keyword evidence="4" id="KW-1185">Reference proteome</keyword>
<feature type="transmembrane region" description="Helical" evidence="2">
    <location>
        <begin position="31"/>
        <end position="49"/>
    </location>
</feature>
<evidence type="ECO:0000313" key="4">
    <source>
        <dbReference type="Proteomes" id="UP000240988"/>
    </source>
</evidence>
<keyword evidence="2" id="KW-0472">Membrane</keyword>
<keyword evidence="2" id="KW-0812">Transmembrane</keyword>
<protein>
    <recommendedName>
        <fullName evidence="5">Transmembrane protein</fullName>
    </recommendedName>
</protein>
<reference evidence="3 4" key="1">
    <citation type="submission" date="2017-01" db="EMBL/GenBank/DDBJ databases">
        <authorList>
            <consortium name="Urmite Genomes"/>
        </authorList>
    </citation>
    <scope>NUCLEOTIDE SEQUENCE [LARGE SCALE GENOMIC DNA]</scope>
    <source>
        <strain evidence="3 4">AB57</strain>
    </source>
</reference>
<feature type="region of interest" description="Disordered" evidence="1">
    <location>
        <begin position="53"/>
        <end position="91"/>
    </location>
</feature>
<feature type="compositionally biased region" description="Gly residues" evidence="1">
    <location>
        <begin position="82"/>
        <end position="91"/>
    </location>
</feature>
<accession>A0A2U3NW10</accession>
<feature type="compositionally biased region" description="Low complexity" evidence="1">
    <location>
        <begin position="57"/>
        <end position="72"/>
    </location>
</feature>
<dbReference type="Proteomes" id="UP000240988">
    <property type="component" value="Unassembled WGS sequence"/>
</dbReference>
<evidence type="ECO:0008006" key="5">
    <source>
        <dbReference type="Google" id="ProtNLM"/>
    </source>
</evidence>
<gene>
    <name evidence="3" type="ORF">MRAB57_3530</name>
</gene>
<dbReference type="OrthoDB" id="4753766at2"/>
<dbReference type="AlphaFoldDB" id="A0A2U3NW10"/>
<keyword evidence="2" id="KW-1133">Transmembrane helix</keyword>
<proteinExistence type="predicted"/>
<evidence type="ECO:0000313" key="3">
    <source>
        <dbReference type="EMBL" id="SPM35700.1"/>
    </source>
</evidence>
<organism evidence="3 4">
    <name type="scientific">Mycobacterium rhizamassiliense</name>
    <dbReference type="NCBI Taxonomy" id="1841860"/>
    <lineage>
        <taxon>Bacteria</taxon>
        <taxon>Bacillati</taxon>
        <taxon>Actinomycetota</taxon>
        <taxon>Actinomycetes</taxon>
        <taxon>Mycobacteriales</taxon>
        <taxon>Mycobacteriaceae</taxon>
        <taxon>Mycobacterium</taxon>
    </lineage>
</organism>
<evidence type="ECO:0000256" key="1">
    <source>
        <dbReference type="SAM" id="MobiDB-lite"/>
    </source>
</evidence>
<dbReference type="RefSeq" id="WP_077088507.1">
    <property type="nucleotide sequence ID" value="NZ_LT721901.1"/>
</dbReference>
<sequence>MNSTTKKIAHRLRQARVAMLRTQLALTGAQILFWLTLIGVVLGVAARVLKGRRRAGAHAAGSTPSPASFPAASDREATPTHSGGGQAAQGE</sequence>
<dbReference type="EMBL" id="FUFA01000004">
    <property type="protein sequence ID" value="SPM35700.1"/>
    <property type="molecule type" value="Genomic_DNA"/>
</dbReference>
<name>A0A2U3NW10_9MYCO</name>